<organism evidence="2 3">
    <name type="scientific">Oopsacas minuta</name>
    <dbReference type="NCBI Taxonomy" id="111878"/>
    <lineage>
        <taxon>Eukaryota</taxon>
        <taxon>Metazoa</taxon>
        <taxon>Porifera</taxon>
        <taxon>Hexactinellida</taxon>
        <taxon>Hexasterophora</taxon>
        <taxon>Lyssacinosida</taxon>
        <taxon>Leucopsacidae</taxon>
        <taxon>Oopsacas</taxon>
    </lineage>
</organism>
<comment type="caution">
    <text evidence="2">The sequence shown here is derived from an EMBL/GenBank/DDBJ whole genome shotgun (WGS) entry which is preliminary data.</text>
</comment>
<keyword evidence="3" id="KW-1185">Reference proteome</keyword>
<dbReference type="PANTHER" id="PTHR45749">
    <property type="match status" value="1"/>
</dbReference>
<name>A0AAV7JFW5_9METZ</name>
<evidence type="ECO:0000259" key="1">
    <source>
        <dbReference type="SMART" id="SM00597"/>
    </source>
</evidence>
<dbReference type="PANTHER" id="PTHR45749:SF21">
    <property type="entry name" value="DUF4371 DOMAIN-CONTAINING PROTEIN"/>
    <property type="match status" value="1"/>
</dbReference>
<reference evidence="2 3" key="1">
    <citation type="journal article" date="2023" name="BMC Biol.">
        <title>The compact genome of the sponge Oopsacas minuta (Hexactinellida) is lacking key metazoan core genes.</title>
        <authorList>
            <person name="Santini S."/>
            <person name="Schenkelaars Q."/>
            <person name="Jourda C."/>
            <person name="Duchesne M."/>
            <person name="Belahbib H."/>
            <person name="Rocher C."/>
            <person name="Selva M."/>
            <person name="Riesgo A."/>
            <person name="Vervoort M."/>
            <person name="Leys S.P."/>
            <person name="Kodjabachian L."/>
            <person name="Le Bivic A."/>
            <person name="Borchiellini C."/>
            <person name="Claverie J.M."/>
            <person name="Renard E."/>
        </authorList>
    </citation>
    <scope>NUCLEOTIDE SEQUENCE [LARGE SCALE GENOMIC DNA]</scope>
    <source>
        <strain evidence="2">SPO-2</strain>
    </source>
</reference>
<evidence type="ECO:0000313" key="2">
    <source>
        <dbReference type="EMBL" id="KAI6647556.1"/>
    </source>
</evidence>
<dbReference type="InterPro" id="IPR006580">
    <property type="entry name" value="Znf_TTF"/>
</dbReference>
<dbReference type="SMART" id="SM00597">
    <property type="entry name" value="ZnF_TTF"/>
    <property type="match status" value="1"/>
</dbReference>
<protein>
    <submittedName>
        <fullName evidence="2">Zinc finger MYM-type protein 1-like</fullName>
    </submittedName>
</protein>
<dbReference type="EMBL" id="JAKMXF010000341">
    <property type="protein sequence ID" value="KAI6647556.1"/>
    <property type="molecule type" value="Genomic_DNA"/>
</dbReference>
<dbReference type="Pfam" id="PF14291">
    <property type="entry name" value="DUF4371"/>
    <property type="match status" value="1"/>
</dbReference>
<sequence>MALARWLVQKAQSGSGETDKDSSLFPDNEQMQLLRTEGESSNEIQLTHRTRQPDIHIPQNASQPILSFPLRTFGKQQRGFNLSWYKTFPWLHYQEGSDSVLCFYCLVADKHGLKISGYMDEMFTSTGFSNWKKAIEKFEKHQSSKSHREAVDLVITIPSTTKDVGEMLNKSHAEQKDENRQVLFKIFSSVRYLSRQGIAFRGRWKTDDPELLNGESDSNFIQLLRIRAEDNPNLLKWLDKCQDKFTSPDIQNEILKLMSLRMLRDIVQQISGKMYTIMVDETTDLSNTEQMVLCLRHVDDDLNVHEELIGLYSLESTSADNIMLTIQDILLRLNLSINNCLGQCYDGASNMSGIRSGVATKYFTKYLHNIHSTVESLKNGHIGDMVSVRCKELSAPWRVLR</sequence>
<accession>A0AAV7JFW5</accession>
<dbReference type="Proteomes" id="UP001165289">
    <property type="component" value="Unassembled WGS sequence"/>
</dbReference>
<dbReference type="AlphaFoldDB" id="A0AAV7JFW5"/>
<evidence type="ECO:0000313" key="3">
    <source>
        <dbReference type="Proteomes" id="UP001165289"/>
    </source>
</evidence>
<dbReference type="InterPro" id="IPR025398">
    <property type="entry name" value="DUF4371"/>
</dbReference>
<proteinExistence type="predicted"/>
<feature type="domain" description="TTF-type" evidence="1">
    <location>
        <begin position="76"/>
        <end position="163"/>
    </location>
</feature>
<gene>
    <name evidence="2" type="ORF">LOD99_8733</name>
</gene>